<gene>
    <name evidence="1" type="ORF">B0T16DRAFT_450881</name>
</gene>
<protein>
    <submittedName>
        <fullName evidence="1">Uncharacterized protein</fullName>
    </submittedName>
</protein>
<evidence type="ECO:0000313" key="1">
    <source>
        <dbReference type="EMBL" id="KAK0655145.1"/>
    </source>
</evidence>
<dbReference type="EMBL" id="JAULSV010000001">
    <property type="protein sequence ID" value="KAK0655145.1"/>
    <property type="molecule type" value="Genomic_DNA"/>
</dbReference>
<proteinExistence type="predicted"/>
<keyword evidence="2" id="KW-1185">Reference proteome</keyword>
<name>A0AA40CXG4_9PEZI</name>
<reference evidence="1" key="1">
    <citation type="submission" date="2023-06" db="EMBL/GenBank/DDBJ databases">
        <title>Genome-scale phylogeny and comparative genomics of the fungal order Sordariales.</title>
        <authorList>
            <consortium name="Lawrence Berkeley National Laboratory"/>
            <person name="Hensen N."/>
            <person name="Bonometti L."/>
            <person name="Westerberg I."/>
            <person name="Brannstrom I.O."/>
            <person name="Guillou S."/>
            <person name="Cros-Aarteil S."/>
            <person name="Calhoun S."/>
            <person name="Haridas S."/>
            <person name="Kuo A."/>
            <person name="Mondo S."/>
            <person name="Pangilinan J."/>
            <person name="Riley R."/>
            <person name="Labutti K."/>
            <person name="Andreopoulos B."/>
            <person name="Lipzen A."/>
            <person name="Chen C."/>
            <person name="Yanf M."/>
            <person name="Daum C."/>
            <person name="Ng V."/>
            <person name="Clum A."/>
            <person name="Steindorff A."/>
            <person name="Ohm R."/>
            <person name="Martin F."/>
            <person name="Silar P."/>
            <person name="Natvig D."/>
            <person name="Lalanne C."/>
            <person name="Gautier V."/>
            <person name="Ament-Velasquez S.L."/>
            <person name="Kruys A."/>
            <person name="Hutchinson M.I."/>
            <person name="Powell A.J."/>
            <person name="Barry K."/>
            <person name="Miller A.N."/>
            <person name="Grigoriev I.V."/>
            <person name="Debuchy R."/>
            <person name="Gladieux P."/>
            <person name="Thoren M.H."/>
            <person name="Johannesson H."/>
        </authorList>
    </citation>
    <scope>NUCLEOTIDE SEQUENCE</scope>
    <source>
        <strain evidence="1">SMH2532-1</strain>
    </source>
</reference>
<dbReference type="AlphaFoldDB" id="A0AA40CXG4"/>
<sequence length="94" mass="10785">MPEVFVEATIIVEYLFSAYQVSTLQFLLRSCIQEDPSSKIAERTMDIVDFHRLILPLTKVQVAPDVNFAELIEDRVRAARIVLQEFRGEKSGRS</sequence>
<dbReference type="Proteomes" id="UP001174936">
    <property type="component" value="Unassembled WGS sequence"/>
</dbReference>
<accession>A0AA40CXG4</accession>
<comment type="caution">
    <text evidence="1">The sequence shown here is derived from an EMBL/GenBank/DDBJ whole genome shotgun (WGS) entry which is preliminary data.</text>
</comment>
<evidence type="ECO:0000313" key="2">
    <source>
        <dbReference type="Proteomes" id="UP001174936"/>
    </source>
</evidence>
<organism evidence="1 2">
    <name type="scientific">Cercophora newfieldiana</name>
    <dbReference type="NCBI Taxonomy" id="92897"/>
    <lineage>
        <taxon>Eukaryota</taxon>
        <taxon>Fungi</taxon>
        <taxon>Dikarya</taxon>
        <taxon>Ascomycota</taxon>
        <taxon>Pezizomycotina</taxon>
        <taxon>Sordariomycetes</taxon>
        <taxon>Sordariomycetidae</taxon>
        <taxon>Sordariales</taxon>
        <taxon>Lasiosphaeriaceae</taxon>
        <taxon>Cercophora</taxon>
    </lineage>
</organism>